<dbReference type="InterPro" id="IPR047575">
    <property type="entry name" value="Sm"/>
</dbReference>
<keyword evidence="8 11" id="KW-0508">mRNA splicing</keyword>
<dbReference type="AlphaFoldDB" id="A0A9W7EK74"/>
<evidence type="ECO:0000256" key="1">
    <source>
        <dbReference type="ARBA" id="ARBA00004123"/>
    </source>
</evidence>
<dbReference type="Pfam" id="PF01423">
    <property type="entry name" value="LSM"/>
    <property type="match status" value="1"/>
</dbReference>
<dbReference type="PROSITE" id="PS52002">
    <property type="entry name" value="SM"/>
    <property type="match status" value="1"/>
</dbReference>
<proteinExistence type="inferred from homology"/>
<dbReference type="SMART" id="SM00651">
    <property type="entry name" value="Sm"/>
    <property type="match status" value="1"/>
</dbReference>
<evidence type="ECO:0000256" key="2">
    <source>
        <dbReference type="ARBA" id="ARBA00004496"/>
    </source>
</evidence>
<evidence type="ECO:0000313" key="14">
    <source>
        <dbReference type="Proteomes" id="UP001162640"/>
    </source>
</evidence>
<dbReference type="GO" id="GO:0005686">
    <property type="term" value="C:U2 snRNP"/>
    <property type="evidence" value="ECO:0007669"/>
    <property type="project" value="UniProtKB-UniRule"/>
</dbReference>
<evidence type="ECO:0000313" key="13">
    <source>
        <dbReference type="EMBL" id="GMH80900.1"/>
    </source>
</evidence>
<evidence type="ECO:0000256" key="4">
    <source>
        <dbReference type="ARBA" id="ARBA00022490"/>
    </source>
</evidence>
<feature type="domain" description="Sm" evidence="12">
    <location>
        <begin position="12"/>
        <end position="85"/>
    </location>
</feature>
<comment type="caution">
    <text evidence="13">The sequence shown here is derived from an EMBL/GenBank/DDBJ whole genome shotgun (WGS) entry which is preliminary data.</text>
</comment>
<comment type="subcellular location">
    <subcellularLocation>
        <location evidence="2">Cytoplasm</location>
    </subcellularLocation>
    <subcellularLocation>
        <location evidence="1 11">Nucleus</location>
    </subcellularLocation>
</comment>
<evidence type="ECO:0000256" key="5">
    <source>
        <dbReference type="ARBA" id="ARBA00022664"/>
    </source>
</evidence>
<dbReference type="Proteomes" id="UP001162640">
    <property type="component" value="Unassembled WGS sequence"/>
</dbReference>
<comment type="function">
    <text evidence="11">Plays a role in pre-mRNA splicing as a core component of the spliceosomal U1, U2, U4 and U5 small nuclear ribonucleoproteins (snRNPs), the building blocks of the spliceosome.</text>
</comment>
<dbReference type="GO" id="GO:0046540">
    <property type="term" value="C:U4/U6 x U5 tri-snRNP complex"/>
    <property type="evidence" value="ECO:0007669"/>
    <property type="project" value="UniProtKB-UniRule"/>
</dbReference>
<name>A0A9W7EK74_9STRA</name>
<gene>
    <name evidence="13" type="ORF">TL16_g08741</name>
</gene>
<evidence type="ECO:0000256" key="8">
    <source>
        <dbReference type="ARBA" id="ARBA00023187"/>
    </source>
</evidence>
<dbReference type="GO" id="GO:0005737">
    <property type="term" value="C:cytoplasm"/>
    <property type="evidence" value="ECO:0007669"/>
    <property type="project" value="UniProtKB-SubCell"/>
</dbReference>
<keyword evidence="10 11" id="KW-0687">Ribonucleoprotein</keyword>
<evidence type="ECO:0000256" key="10">
    <source>
        <dbReference type="ARBA" id="ARBA00023274"/>
    </source>
</evidence>
<sequence length="85" mass="9701">MPTKKQVMTLPINQIFTFLQSKSPVSIWLYEDTRTRIEGIIIGFDEFMNLTLDEAKEVNLKSGSVEELGKILLKGDSITLLQKKE</sequence>
<evidence type="ECO:0000256" key="7">
    <source>
        <dbReference type="ARBA" id="ARBA00022884"/>
    </source>
</evidence>
<keyword evidence="9 11" id="KW-0539">Nucleus</keyword>
<protein>
    <recommendedName>
        <fullName evidence="11">Small nuclear ribonucleoprotein E</fullName>
        <shortName evidence="11">snRNP-E</shortName>
    </recommendedName>
    <alternativeName>
        <fullName evidence="11">Sm protein E</fullName>
    </alternativeName>
</protein>
<dbReference type="InterPro" id="IPR010920">
    <property type="entry name" value="LSM_dom_sf"/>
</dbReference>
<dbReference type="GO" id="GO:0005681">
    <property type="term" value="C:spliceosomal complex"/>
    <property type="evidence" value="ECO:0007669"/>
    <property type="project" value="UniProtKB-KW"/>
</dbReference>
<dbReference type="GO" id="GO:0005687">
    <property type="term" value="C:U4 snRNP"/>
    <property type="evidence" value="ECO:0007669"/>
    <property type="project" value="UniProtKB-UniRule"/>
</dbReference>
<dbReference type="InterPro" id="IPR027078">
    <property type="entry name" value="snRNP-E"/>
</dbReference>
<keyword evidence="5 11" id="KW-0507">mRNA processing</keyword>
<organism evidence="13 14">
    <name type="scientific">Triparma laevis f. inornata</name>
    <dbReference type="NCBI Taxonomy" id="1714386"/>
    <lineage>
        <taxon>Eukaryota</taxon>
        <taxon>Sar</taxon>
        <taxon>Stramenopiles</taxon>
        <taxon>Ochrophyta</taxon>
        <taxon>Bolidophyceae</taxon>
        <taxon>Parmales</taxon>
        <taxon>Triparmaceae</taxon>
        <taxon>Triparma</taxon>
    </lineage>
</organism>
<dbReference type="GO" id="GO:0005682">
    <property type="term" value="C:U5 snRNP"/>
    <property type="evidence" value="ECO:0007669"/>
    <property type="project" value="UniProtKB-UniRule"/>
</dbReference>
<evidence type="ECO:0000256" key="3">
    <source>
        <dbReference type="ARBA" id="ARBA00006850"/>
    </source>
</evidence>
<dbReference type="InterPro" id="IPR001163">
    <property type="entry name" value="Sm_dom_euk/arc"/>
</dbReference>
<reference evidence="14" key="1">
    <citation type="journal article" date="2023" name="Commun. Biol.">
        <title>Genome analysis of Parmales, the sister group of diatoms, reveals the evolutionary specialization of diatoms from phago-mixotrophs to photoautotrophs.</title>
        <authorList>
            <person name="Ban H."/>
            <person name="Sato S."/>
            <person name="Yoshikawa S."/>
            <person name="Yamada K."/>
            <person name="Nakamura Y."/>
            <person name="Ichinomiya M."/>
            <person name="Sato N."/>
            <person name="Blanc-Mathieu R."/>
            <person name="Endo H."/>
            <person name="Kuwata A."/>
            <person name="Ogata H."/>
        </authorList>
    </citation>
    <scope>NUCLEOTIDE SEQUENCE [LARGE SCALE GENOMIC DNA]</scope>
</reference>
<comment type="similarity">
    <text evidence="3 11">Belongs to the snRNP Sm proteins family.</text>
</comment>
<dbReference type="GO" id="GO:0003723">
    <property type="term" value="F:RNA binding"/>
    <property type="evidence" value="ECO:0007669"/>
    <property type="project" value="UniProtKB-KW"/>
</dbReference>
<evidence type="ECO:0000259" key="12">
    <source>
        <dbReference type="PROSITE" id="PS52002"/>
    </source>
</evidence>
<dbReference type="GO" id="GO:0005685">
    <property type="term" value="C:U1 snRNP"/>
    <property type="evidence" value="ECO:0007669"/>
    <property type="project" value="UniProtKB-UniRule"/>
</dbReference>
<dbReference type="SUPFAM" id="SSF50182">
    <property type="entry name" value="Sm-like ribonucleoproteins"/>
    <property type="match status" value="1"/>
</dbReference>
<dbReference type="GO" id="GO:0000387">
    <property type="term" value="P:spliceosomal snRNP assembly"/>
    <property type="evidence" value="ECO:0007669"/>
    <property type="project" value="UniProtKB-UniRule"/>
</dbReference>
<keyword evidence="7 11" id="KW-0694">RNA-binding</keyword>
<evidence type="ECO:0000256" key="9">
    <source>
        <dbReference type="ARBA" id="ARBA00023242"/>
    </source>
</evidence>
<dbReference type="CDD" id="cd01718">
    <property type="entry name" value="Sm_E"/>
    <property type="match status" value="1"/>
</dbReference>
<accession>A0A9W7EK74</accession>
<keyword evidence="6 11" id="KW-0747">Spliceosome</keyword>
<keyword evidence="4" id="KW-0963">Cytoplasm</keyword>
<dbReference type="EMBL" id="BLQM01000291">
    <property type="protein sequence ID" value="GMH80900.1"/>
    <property type="molecule type" value="Genomic_DNA"/>
</dbReference>
<dbReference type="Gene3D" id="2.30.30.100">
    <property type="match status" value="1"/>
</dbReference>
<evidence type="ECO:0000256" key="11">
    <source>
        <dbReference type="RuleBase" id="RU365053"/>
    </source>
</evidence>
<dbReference type="PANTHER" id="PTHR11193">
    <property type="entry name" value="SMALL NUCLEAR RIBONUCLEOPROTEIN E"/>
    <property type="match status" value="1"/>
</dbReference>
<evidence type="ECO:0000256" key="6">
    <source>
        <dbReference type="ARBA" id="ARBA00022728"/>
    </source>
</evidence>